<reference evidence="9 10" key="1">
    <citation type="submission" date="2018-07" db="EMBL/GenBank/DDBJ databases">
        <title>Pedobacter sp. nov., isolated from soil.</title>
        <authorList>
            <person name="Zhou L.Y."/>
            <person name="Du Z.J."/>
        </authorList>
    </citation>
    <scope>NUCLEOTIDE SEQUENCE [LARGE SCALE GENOMIC DNA]</scope>
    <source>
        <strain evidence="9 10">JDX94</strain>
    </source>
</reference>
<comment type="similarity">
    <text evidence="2">Belongs to the SusD family.</text>
</comment>
<organism evidence="9 10">
    <name type="scientific">Pedobacter chinensis</name>
    <dbReference type="NCBI Taxonomy" id="2282421"/>
    <lineage>
        <taxon>Bacteria</taxon>
        <taxon>Pseudomonadati</taxon>
        <taxon>Bacteroidota</taxon>
        <taxon>Sphingobacteriia</taxon>
        <taxon>Sphingobacteriales</taxon>
        <taxon>Sphingobacteriaceae</taxon>
        <taxon>Pedobacter</taxon>
    </lineage>
</organism>
<dbReference type="GO" id="GO:0009279">
    <property type="term" value="C:cell outer membrane"/>
    <property type="evidence" value="ECO:0007669"/>
    <property type="project" value="UniProtKB-SubCell"/>
</dbReference>
<dbReference type="EMBL" id="QPKV01000008">
    <property type="protein sequence ID" value="RDC55068.1"/>
    <property type="molecule type" value="Genomic_DNA"/>
</dbReference>
<name>A0A369PYA6_9SPHI</name>
<dbReference type="CDD" id="cd08977">
    <property type="entry name" value="SusD"/>
    <property type="match status" value="1"/>
</dbReference>
<dbReference type="InterPro" id="IPR033985">
    <property type="entry name" value="SusD-like_N"/>
</dbReference>
<evidence type="ECO:0000259" key="8">
    <source>
        <dbReference type="Pfam" id="PF14322"/>
    </source>
</evidence>
<feature type="domain" description="RagB/SusD" evidence="7">
    <location>
        <begin position="317"/>
        <end position="518"/>
    </location>
</feature>
<dbReference type="RefSeq" id="WP_115404180.1">
    <property type="nucleotide sequence ID" value="NZ_QPKV01000008.1"/>
</dbReference>
<proteinExistence type="inferred from homology"/>
<evidence type="ECO:0000313" key="10">
    <source>
        <dbReference type="Proteomes" id="UP000253961"/>
    </source>
</evidence>
<evidence type="ECO:0000256" key="1">
    <source>
        <dbReference type="ARBA" id="ARBA00004442"/>
    </source>
</evidence>
<dbReference type="PROSITE" id="PS51257">
    <property type="entry name" value="PROKAR_LIPOPROTEIN"/>
    <property type="match status" value="1"/>
</dbReference>
<keyword evidence="10" id="KW-1185">Reference proteome</keyword>
<evidence type="ECO:0000256" key="3">
    <source>
        <dbReference type="ARBA" id="ARBA00022729"/>
    </source>
</evidence>
<evidence type="ECO:0000259" key="7">
    <source>
        <dbReference type="Pfam" id="PF07980"/>
    </source>
</evidence>
<feature type="chain" id="PRO_5016579351" evidence="6">
    <location>
        <begin position="26"/>
        <end position="518"/>
    </location>
</feature>
<comment type="caution">
    <text evidence="9">The sequence shown here is derived from an EMBL/GenBank/DDBJ whole genome shotgun (WGS) entry which is preliminary data.</text>
</comment>
<keyword evidence="3 6" id="KW-0732">Signal</keyword>
<feature type="domain" description="SusD-like N-terminal" evidence="8">
    <location>
        <begin position="113"/>
        <end position="234"/>
    </location>
</feature>
<dbReference type="Proteomes" id="UP000253961">
    <property type="component" value="Unassembled WGS sequence"/>
</dbReference>
<dbReference type="Pfam" id="PF14322">
    <property type="entry name" value="SusD-like_3"/>
    <property type="match status" value="1"/>
</dbReference>
<dbReference type="Pfam" id="PF07980">
    <property type="entry name" value="SusD_RagB"/>
    <property type="match status" value="1"/>
</dbReference>
<keyword evidence="5" id="KW-0998">Cell outer membrane</keyword>
<keyword evidence="4" id="KW-0472">Membrane</keyword>
<evidence type="ECO:0000313" key="9">
    <source>
        <dbReference type="EMBL" id="RDC55068.1"/>
    </source>
</evidence>
<dbReference type="SUPFAM" id="SSF48452">
    <property type="entry name" value="TPR-like"/>
    <property type="match status" value="1"/>
</dbReference>
<dbReference type="InterPro" id="IPR011990">
    <property type="entry name" value="TPR-like_helical_dom_sf"/>
</dbReference>
<dbReference type="OrthoDB" id="618454at2"/>
<gene>
    <name evidence="9" type="ORF">DU508_18110</name>
</gene>
<accession>A0A369PYA6</accession>
<evidence type="ECO:0000256" key="2">
    <source>
        <dbReference type="ARBA" id="ARBA00006275"/>
    </source>
</evidence>
<dbReference type="Gene3D" id="1.25.40.390">
    <property type="match status" value="1"/>
</dbReference>
<sequence>MKTNINTRKNIVLALIALMIFSSTGCKKFLDTQRQGEYTTEDYPYPAGSGPYDVFLFAAYNDLRSYAVHCTAFFLATSIRSDDADKGSSPTDGGADASSMDLFPVLPSNGFSNGMWTGYYTFISKCNTVLENVSNNTNIVATDAQKTQAQAEARFLRAYAYFNLVRFYGRVPLIDKVLAVDQYNVPQSTPAQIYAFIESDLQFAAANLPVSWDKKFVGRSSKGMANGLLAKVYLTQQKWAAAMGAANAVMTSGQYDLTTSYNTIFGESGENSKESVFEVQATASATVPTNNGAEFTQWQGVRAPGDWNLGYGWNVPNTNLENAYEANDPRKARTFLYRNTAATLASQNPYKTVYGEITGTTWENPIYNHKVYTNPAFRALYNNRAGRWMNIRLLRYADVVLMYAEAANEVGGAGNITAALAALNSVRARARTGAPAGTLPDVVTTDQAVLREAIRQERRIELAMEHDRFFDLVRWGISGTALPSAGRPNFIASRDNLLPIPQAQIDLSKGVLTQNPGY</sequence>
<comment type="subcellular location">
    <subcellularLocation>
        <location evidence="1">Cell outer membrane</location>
    </subcellularLocation>
</comment>
<dbReference type="InterPro" id="IPR012944">
    <property type="entry name" value="SusD_RagB_dom"/>
</dbReference>
<dbReference type="AlphaFoldDB" id="A0A369PYA6"/>
<protein>
    <submittedName>
        <fullName evidence="9">RagB/SusD family nutrient uptake outer membrane protein</fullName>
    </submittedName>
</protein>
<feature type="signal peptide" evidence="6">
    <location>
        <begin position="1"/>
        <end position="25"/>
    </location>
</feature>
<evidence type="ECO:0000256" key="6">
    <source>
        <dbReference type="SAM" id="SignalP"/>
    </source>
</evidence>
<evidence type="ECO:0000256" key="5">
    <source>
        <dbReference type="ARBA" id="ARBA00023237"/>
    </source>
</evidence>
<evidence type="ECO:0000256" key="4">
    <source>
        <dbReference type="ARBA" id="ARBA00023136"/>
    </source>
</evidence>